<dbReference type="Pfam" id="PF00225">
    <property type="entry name" value="Kinesin"/>
    <property type="match status" value="1"/>
</dbReference>
<protein>
    <submittedName>
        <fullName evidence="10">KIF4A</fullName>
    </submittedName>
</protein>
<comment type="subcellular location">
    <subcellularLocation>
        <location evidence="1">Cytoplasm</location>
        <location evidence="1">Cytoskeleton</location>
    </subcellularLocation>
</comment>
<feature type="coiled-coil region" evidence="8">
    <location>
        <begin position="717"/>
        <end position="748"/>
    </location>
</feature>
<feature type="coiled-coil region" evidence="8">
    <location>
        <begin position="885"/>
        <end position="974"/>
    </location>
</feature>
<dbReference type="GO" id="GO:0007018">
    <property type="term" value="P:microtubule-based movement"/>
    <property type="evidence" value="ECO:0007669"/>
    <property type="project" value="InterPro"/>
</dbReference>
<keyword evidence="4 7" id="KW-0067">ATP-binding</keyword>
<dbReference type="GO" id="GO:0005524">
    <property type="term" value="F:ATP binding"/>
    <property type="evidence" value="ECO:0007669"/>
    <property type="project" value="UniProtKB-UniRule"/>
</dbReference>
<dbReference type="PROSITE" id="PS50067">
    <property type="entry name" value="KINESIN_MOTOR_2"/>
    <property type="match status" value="1"/>
</dbReference>
<dbReference type="Gene3D" id="3.40.850.10">
    <property type="entry name" value="Kinesin motor domain"/>
    <property type="match status" value="1"/>
</dbReference>
<evidence type="ECO:0000313" key="10">
    <source>
        <dbReference type="EMBL" id="KAF6027158.1"/>
    </source>
</evidence>
<feature type="domain" description="Kinesin motor" evidence="9">
    <location>
        <begin position="4"/>
        <end position="331"/>
    </location>
</feature>
<dbReference type="SUPFAM" id="SSF52540">
    <property type="entry name" value="P-loop containing nucleoside triphosphate hydrolases"/>
    <property type="match status" value="1"/>
</dbReference>
<dbReference type="GO" id="GO:0008017">
    <property type="term" value="F:microtubule binding"/>
    <property type="evidence" value="ECO:0007669"/>
    <property type="project" value="InterPro"/>
</dbReference>
<dbReference type="EMBL" id="VXIV02002131">
    <property type="protein sequence ID" value="KAF6027158.1"/>
    <property type="molecule type" value="Genomic_DNA"/>
</dbReference>
<gene>
    <name evidence="10" type="ORF">EB796_014524</name>
</gene>
<sequence length="1198" mass="134652">MTTRVRVAVRSRPLVEKETSDGCETCVTPIDETQVLLGKDKYFTFDYAFGPNVCQEEVFQSCGYPLIEAIFKGFNATMLAYGQTGSGKTYTMGTGKIAEGSNEESLGIIPRVVEALFSTMKEKEQEAEFVTRVSFLEIYNEEIKDLLSTENQNLCIREDTQGVKVSGLTEHVVTAPTEALNLLCNGGEFRAVGSTKMNETSSRSHAIFTIYIDRQSKSQKEDSWSAKFHLVDLAGSERIKKTGAEGDRRKEGININLGLLALGNVVSALGDEKRKKNVSHIPYRDSKLTRLLQDSLGGNSYTLMMACVSPADSNMEETLNTLRYADRAKRIKNKPTVNRDPHVAEILRLKNLVAQLQSDAVSELGGGGDSVSSLEYQKLRQKSELLEEQNEKLTRELSNAIDHSNDLCEKIVLVEMSRDKLRAKLNKITIETGINLDALDSSLKDSSLAPEVRQQLEKAKSMQEELSALEHDRDNLECTLSDIHSSLTTVTELTEDGSEMEVDGAVTDSTSTSTSTLTPAKVAMSGEVTNESYGKTYTLHRAKMSRQLKELNDMLAVKEQMMSECVTVEQKQESVKRQQTFEKKIKMLEEEKERLTQQLSGSKTSAAVGKISEQRRQRLKELEQQMAELQRKLKEQTRIAKMKEQTDKQLKSLNEQIVRMKQQRVRLMKQIKEESENFRKWKMEQDKKLMQLKAKDRKRDCEMAKMERQHSKSQAFYKRKAEEAAMANKRLKDALEKQKLSRERHEKTAVAAKDVGPRIRGLVTEEVDMLVSVKEAERYLTEQQAQRAELAQQLKALKERPNFSPQTETETKLFQTQLSLCTAAISEFNQKLQDAKSGKSQPLSEKLSSMVEARCAVRHLVGLCVKYRAESLVAQSELKENSCIADSNSKRVQDLQAELAEMEDYHYNELNILSKNYDRKLAALKAQLEKQGGDTSDLNINSLQLDITALNDEIGDKNQKIAELERKLQAATTLAGPTPRAYTPKSGLPGERFPNLGICASPYLDKVSVLAKHTEDAKVQMKTTAKRKQNKLTVVSKIRSVPEGQEVVEYESEFDSEVENDDPADLSWHATPEVRRMRRVSSFSKCSCTTQCRNKRCSCRLKGQACGPLCGCTLNQCLNPWNNKKPNFDSELSSSEGTMLNATFETAKTDPVSSTLNTTFDVVESQETDSTDSDTTKVTKVKRRKLQSNNSVYFGSPV</sequence>
<keyword evidence="11" id="KW-1185">Reference proteome</keyword>
<dbReference type="Proteomes" id="UP000593567">
    <property type="component" value="Unassembled WGS sequence"/>
</dbReference>
<proteinExistence type="inferred from homology"/>
<accession>A0A7J7JP22</accession>
<evidence type="ECO:0000259" key="9">
    <source>
        <dbReference type="PROSITE" id="PS50067"/>
    </source>
</evidence>
<dbReference type="CDD" id="cd01372">
    <property type="entry name" value="KISc_KIF4"/>
    <property type="match status" value="1"/>
</dbReference>
<dbReference type="InterPro" id="IPR027640">
    <property type="entry name" value="Kinesin-like_fam"/>
</dbReference>
<keyword evidence="2" id="KW-0963">Cytoplasm</keyword>
<dbReference type="Pfam" id="PF25764">
    <property type="entry name" value="KIF21A_4th"/>
    <property type="match status" value="1"/>
</dbReference>
<dbReference type="InterPro" id="IPR027417">
    <property type="entry name" value="P-loop_NTPase"/>
</dbReference>
<evidence type="ECO:0000256" key="4">
    <source>
        <dbReference type="ARBA" id="ARBA00022840"/>
    </source>
</evidence>
<evidence type="ECO:0000256" key="7">
    <source>
        <dbReference type="PROSITE-ProRule" id="PRU00283"/>
    </source>
</evidence>
<dbReference type="PANTHER" id="PTHR47969:SF15">
    <property type="entry name" value="CHROMOSOME-ASSOCIATED KINESIN KIF4A-RELATED"/>
    <property type="match status" value="1"/>
</dbReference>
<dbReference type="SMART" id="SM00129">
    <property type="entry name" value="KISc"/>
    <property type="match status" value="1"/>
</dbReference>
<dbReference type="GO" id="GO:0051231">
    <property type="term" value="P:spindle elongation"/>
    <property type="evidence" value="ECO:0007669"/>
    <property type="project" value="TreeGrafter"/>
</dbReference>
<dbReference type="PRINTS" id="PR00380">
    <property type="entry name" value="KINESINHEAVY"/>
</dbReference>
<dbReference type="PANTHER" id="PTHR47969">
    <property type="entry name" value="CHROMOSOME-ASSOCIATED KINESIN KIF4A-RELATED"/>
    <property type="match status" value="1"/>
</dbReference>
<feature type="coiled-coil region" evidence="8">
    <location>
        <begin position="773"/>
        <end position="800"/>
    </location>
</feature>
<dbReference type="GO" id="GO:0007052">
    <property type="term" value="P:mitotic spindle organization"/>
    <property type="evidence" value="ECO:0007669"/>
    <property type="project" value="TreeGrafter"/>
</dbReference>
<evidence type="ECO:0000256" key="3">
    <source>
        <dbReference type="ARBA" id="ARBA00022741"/>
    </source>
</evidence>
<dbReference type="PROSITE" id="PS00411">
    <property type="entry name" value="KINESIN_MOTOR_1"/>
    <property type="match status" value="1"/>
</dbReference>
<dbReference type="InterPro" id="IPR019821">
    <property type="entry name" value="Kinesin_motor_CS"/>
</dbReference>
<dbReference type="GO" id="GO:0003777">
    <property type="term" value="F:microtubule motor activity"/>
    <property type="evidence" value="ECO:0007669"/>
    <property type="project" value="InterPro"/>
</dbReference>
<feature type="coiled-coil region" evidence="8">
    <location>
        <begin position="376"/>
        <end position="403"/>
    </location>
</feature>
<evidence type="ECO:0000256" key="8">
    <source>
        <dbReference type="SAM" id="Coils"/>
    </source>
</evidence>
<dbReference type="SMART" id="SM01114">
    <property type="entry name" value="CXC"/>
    <property type="match status" value="1"/>
</dbReference>
<keyword evidence="6" id="KW-0206">Cytoskeleton</keyword>
<comment type="similarity">
    <text evidence="7">Belongs to the TRAFAC class myosin-kinesin ATPase superfamily. Kinesin family.</text>
</comment>
<evidence type="ECO:0000313" key="11">
    <source>
        <dbReference type="Proteomes" id="UP000593567"/>
    </source>
</evidence>
<evidence type="ECO:0000256" key="1">
    <source>
        <dbReference type="ARBA" id="ARBA00004245"/>
    </source>
</evidence>
<evidence type="ECO:0000256" key="6">
    <source>
        <dbReference type="ARBA" id="ARBA00023212"/>
    </source>
</evidence>
<dbReference type="GO" id="GO:0005875">
    <property type="term" value="C:microtubule associated complex"/>
    <property type="evidence" value="ECO:0007669"/>
    <property type="project" value="TreeGrafter"/>
</dbReference>
<feature type="coiled-coil region" evidence="8">
    <location>
        <begin position="541"/>
        <end position="677"/>
    </location>
</feature>
<evidence type="ECO:0000256" key="2">
    <source>
        <dbReference type="ARBA" id="ARBA00022490"/>
    </source>
</evidence>
<name>A0A7J7JP22_BUGNE</name>
<reference evidence="10" key="1">
    <citation type="submission" date="2020-06" db="EMBL/GenBank/DDBJ databases">
        <title>Draft genome of Bugula neritina, a colonial animal packing powerful symbionts and potential medicines.</title>
        <authorList>
            <person name="Rayko M."/>
        </authorList>
    </citation>
    <scope>NUCLEOTIDE SEQUENCE [LARGE SCALE GENOMIC DNA]</scope>
    <source>
        <strain evidence="10">Kwan_BN1</strain>
    </source>
</reference>
<dbReference type="InterPro" id="IPR033467">
    <property type="entry name" value="Tesmin/TSO1-like_CXC"/>
</dbReference>
<comment type="caution">
    <text evidence="10">The sequence shown here is derived from an EMBL/GenBank/DDBJ whole genome shotgun (WGS) entry which is preliminary data.</text>
</comment>
<dbReference type="OrthoDB" id="3176171at2759"/>
<dbReference type="InterPro" id="IPR036961">
    <property type="entry name" value="Kinesin_motor_dom_sf"/>
</dbReference>
<keyword evidence="5 8" id="KW-0175">Coiled coil</keyword>
<dbReference type="FunFam" id="3.40.850.10:FF:000082">
    <property type="entry name" value="OSM3-like kinesin"/>
    <property type="match status" value="1"/>
</dbReference>
<keyword evidence="7" id="KW-0505">Motor protein</keyword>
<keyword evidence="3 7" id="KW-0547">Nucleotide-binding</keyword>
<organism evidence="10 11">
    <name type="scientific">Bugula neritina</name>
    <name type="common">Brown bryozoan</name>
    <name type="synonym">Sertularia neritina</name>
    <dbReference type="NCBI Taxonomy" id="10212"/>
    <lineage>
        <taxon>Eukaryota</taxon>
        <taxon>Metazoa</taxon>
        <taxon>Spiralia</taxon>
        <taxon>Lophotrochozoa</taxon>
        <taxon>Bryozoa</taxon>
        <taxon>Gymnolaemata</taxon>
        <taxon>Cheilostomatida</taxon>
        <taxon>Flustrina</taxon>
        <taxon>Buguloidea</taxon>
        <taxon>Bugulidae</taxon>
        <taxon>Bugula</taxon>
    </lineage>
</organism>
<feature type="binding site" evidence="7">
    <location>
        <begin position="82"/>
        <end position="89"/>
    </location>
    <ligand>
        <name>ATP</name>
        <dbReference type="ChEBI" id="CHEBI:30616"/>
    </ligand>
</feature>
<feature type="coiled-coil region" evidence="8">
    <location>
        <begin position="452"/>
        <end position="479"/>
    </location>
</feature>
<dbReference type="InterPro" id="IPR001752">
    <property type="entry name" value="Kinesin_motor_dom"/>
</dbReference>
<evidence type="ECO:0000256" key="5">
    <source>
        <dbReference type="ARBA" id="ARBA00023054"/>
    </source>
</evidence>
<dbReference type="AlphaFoldDB" id="A0A7J7JP22"/>